<protein>
    <submittedName>
        <fullName evidence="1">Uncharacterized protein</fullName>
    </submittedName>
</protein>
<dbReference type="EMBL" id="BDQG01000001">
    <property type="protein sequence ID" value="GAW68641.1"/>
    <property type="molecule type" value="Genomic_DNA"/>
</dbReference>
<comment type="caution">
    <text evidence="1">The sequence shown here is derived from an EMBL/GenBank/DDBJ whole genome shotgun (WGS) entry which is preliminary data.</text>
</comment>
<evidence type="ECO:0000313" key="2">
    <source>
        <dbReference type="Proteomes" id="UP000194153"/>
    </source>
</evidence>
<evidence type="ECO:0000313" key="1">
    <source>
        <dbReference type="EMBL" id="GAW68641.1"/>
    </source>
</evidence>
<gene>
    <name evidence="1" type="ORF">GPEL0_01f5065</name>
</gene>
<sequence length="37" mass="3770">MMANTLAGNDQRLLFSLLLRQAAGVPKGSKGAPSAQG</sequence>
<reference evidence="2" key="2">
    <citation type="submission" date="2017-05" db="EMBL/GenBank/DDBJ databases">
        <title>Draft genome sequence of Geobacter pelophilus, a iron(III)-reducing bacteria.</title>
        <authorList>
            <person name="Aoyagi T."/>
            <person name="Koike H."/>
            <person name="Morita T."/>
            <person name="Sato Y."/>
            <person name="Habe H."/>
            <person name="Hori T."/>
        </authorList>
    </citation>
    <scope>NUCLEOTIDE SEQUENCE [LARGE SCALE GENOMIC DNA]</scope>
    <source>
        <strain evidence="2">Drf2</strain>
    </source>
</reference>
<accession>A0ABQ0MQS8</accession>
<dbReference type="Proteomes" id="UP000194153">
    <property type="component" value="Unassembled WGS sequence"/>
</dbReference>
<organism evidence="1 2">
    <name type="scientific">Geoanaerobacter pelophilus</name>
    <dbReference type="NCBI Taxonomy" id="60036"/>
    <lineage>
        <taxon>Bacteria</taxon>
        <taxon>Pseudomonadati</taxon>
        <taxon>Thermodesulfobacteriota</taxon>
        <taxon>Desulfuromonadia</taxon>
        <taxon>Geobacterales</taxon>
        <taxon>Geobacteraceae</taxon>
        <taxon>Geoanaerobacter</taxon>
    </lineage>
</organism>
<name>A0ABQ0MQS8_9BACT</name>
<reference evidence="1 2" key="1">
    <citation type="submission" date="2017-04" db="EMBL/GenBank/DDBJ databases">
        <authorList>
            <consortium name="Geobacter pelophilus Genome Sequencing"/>
            <person name="Aoyagi T."/>
            <person name="Koike H."/>
            <person name="Hori T."/>
        </authorList>
    </citation>
    <scope>NUCLEOTIDE SEQUENCE [LARGE SCALE GENOMIC DNA]</scope>
    <source>
        <strain evidence="1 2">Drf2</strain>
    </source>
</reference>
<keyword evidence="2" id="KW-1185">Reference proteome</keyword>
<proteinExistence type="predicted"/>